<dbReference type="STRING" id="1193181.BN10_1730027"/>
<sequence length="60" mass="6403">MPIMRKPRFLVVSIALAFASLLGGQAAQADSGGQTAVARLQTTIADTAPSMAVTQWFWRP</sequence>
<dbReference type="AlphaFoldDB" id="N0E187"/>
<comment type="caution">
    <text evidence="2">The sequence shown here is derived from an EMBL/GenBank/DDBJ whole genome shotgun (WGS) entry which is preliminary data.</text>
</comment>
<evidence type="ECO:0000256" key="1">
    <source>
        <dbReference type="SAM" id="SignalP"/>
    </source>
</evidence>
<name>N0E187_9MICO</name>
<reference evidence="2 3" key="1">
    <citation type="journal article" date="2013" name="ISME J.">
        <title>A metabolic model for members of the genus Tetrasphaera involved in enhanced biological phosphorus removal.</title>
        <authorList>
            <person name="Kristiansen R."/>
            <person name="Nguyen H.T.T."/>
            <person name="Saunders A.M."/>
            <person name="Nielsen J.L."/>
            <person name="Wimmer R."/>
            <person name="Le V.Q."/>
            <person name="McIlroy S.J."/>
            <person name="Petrovski S."/>
            <person name="Seviour R.J."/>
            <person name="Calteau A."/>
            <person name="Nielsen K.L."/>
            <person name="Nielsen P.H."/>
        </authorList>
    </citation>
    <scope>NUCLEOTIDE SEQUENCE [LARGE SCALE GENOMIC DNA]</scope>
    <source>
        <strain evidence="2 3">Lp2</strain>
    </source>
</reference>
<keyword evidence="1" id="KW-0732">Signal</keyword>
<accession>N0E187</accession>
<evidence type="ECO:0000313" key="3">
    <source>
        <dbReference type="Proteomes" id="UP000013167"/>
    </source>
</evidence>
<gene>
    <name evidence="2" type="ORF">BN10_1730027</name>
</gene>
<feature type="chain" id="PRO_5004107243" evidence="1">
    <location>
        <begin position="30"/>
        <end position="60"/>
    </location>
</feature>
<keyword evidence="3" id="KW-1185">Reference proteome</keyword>
<dbReference type="EMBL" id="CAIZ01000083">
    <property type="protein sequence ID" value="CCH69510.1"/>
    <property type="molecule type" value="Genomic_DNA"/>
</dbReference>
<organism evidence="2 3">
    <name type="scientific">Phycicoccus elongatus Lp2</name>
    <dbReference type="NCBI Taxonomy" id="1193181"/>
    <lineage>
        <taxon>Bacteria</taxon>
        <taxon>Bacillati</taxon>
        <taxon>Actinomycetota</taxon>
        <taxon>Actinomycetes</taxon>
        <taxon>Micrococcales</taxon>
        <taxon>Intrasporangiaceae</taxon>
        <taxon>Phycicoccus</taxon>
    </lineage>
</organism>
<dbReference type="HOGENOM" id="CLU_2940286_0_0_11"/>
<feature type="signal peptide" evidence="1">
    <location>
        <begin position="1"/>
        <end position="29"/>
    </location>
</feature>
<evidence type="ECO:0000313" key="2">
    <source>
        <dbReference type="EMBL" id="CCH69510.1"/>
    </source>
</evidence>
<protein>
    <submittedName>
        <fullName evidence="2">Uncharacterized protein</fullName>
    </submittedName>
</protein>
<proteinExistence type="predicted"/>
<dbReference type="Proteomes" id="UP000013167">
    <property type="component" value="Unassembled WGS sequence"/>
</dbReference>